<evidence type="ECO:0000313" key="1">
    <source>
        <dbReference type="EMBL" id="HIT98676.1"/>
    </source>
</evidence>
<dbReference type="Pfam" id="PF02810">
    <property type="entry name" value="SEC-C"/>
    <property type="match status" value="1"/>
</dbReference>
<organism evidence="1 2">
    <name type="scientific">Candidatus Allocopromorpha excrementavium</name>
    <dbReference type="NCBI Taxonomy" id="2840741"/>
    <lineage>
        <taxon>Bacteria</taxon>
        <taxon>Bacillati</taxon>
        <taxon>Bacillota</taxon>
        <taxon>Clostridia</taxon>
        <taxon>Eubacteriales</taxon>
        <taxon>Eubacteriaceae</taxon>
        <taxon>Eubacteriaceae incertae sedis</taxon>
        <taxon>Candidatus Allocopromorpha</taxon>
    </lineage>
</organism>
<dbReference type="EMBL" id="DVLX01000004">
    <property type="protein sequence ID" value="HIT98676.1"/>
    <property type="molecule type" value="Genomic_DNA"/>
</dbReference>
<gene>
    <name evidence="1" type="ORF">IAD12_00285</name>
</gene>
<accession>A0A9D1KTC3</accession>
<reference evidence="1" key="1">
    <citation type="submission" date="2020-10" db="EMBL/GenBank/DDBJ databases">
        <authorList>
            <person name="Gilroy R."/>
        </authorList>
    </citation>
    <scope>NUCLEOTIDE SEQUENCE</scope>
    <source>
        <strain evidence="1">CHK176-22527</strain>
    </source>
</reference>
<dbReference type="PANTHER" id="PTHR33747">
    <property type="entry name" value="UPF0225 PROTEIN SCO1677"/>
    <property type="match status" value="1"/>
</dbReference>
<protein>
    <submittedName>
        <fullName evidence="1">SEC-C domain-containing protein</fullName>
    </submittedName>
</protein>
<proteinExistence type="predicted"/>
<evidence type="ECO:0000313" key="2">
    <source>
        <dbReference type="Proteomes" id="UP000824159"/>
    </source>
</evidence>
<dbReference type="PANTHER" id="PTHR33747:SF1">
    <property type="entry name" value="ADENYLATE CYCLASE-ASSOCIATED CAP C-TERMINAL DOMAIN-CONTAINING PROTEIN"/>
    <property type="match status" value="1"/>
</dbReference>
<dbReference type="Proteomes" id="UP000824159">
    <property type="component" value="Unassembled WGS sequence"/>
</dbReference>
<dbReference type="Gene3D" id="3.10.450.50">
    <property type="match status" value="1"/>
</dbReference>
<comment type="caution">
    <text evidence="1">The sequence shown here is derived from an EMBL/GenBank/DDBJ whole genome shotgun (WGS) entry which is preliminary data.</text>
</comment>
<reference evidence="1" key="2">
    <citation type="journal article" date="2021" name="PeerJ">
        <title>Extensive microbial diversity within the chicken gut microbiome revealed by metagenomics and culture.</title>
        <authorList>
            <person name="Gilroy R."/>
            <person name="Ravi A."/>
            <person name="Getino M."/>
            <person name="Pursley I."/>
            <person name="Horton D.L."/>
            <person name="Alikhan N.F."/>
            <person name="Baker D."/>
            <person name="Gharbi K."/>
            <person name="Hall N."/>
            <person name="Watson M."/>
            <person name="Adriaenssens E.M."/>
            <person name="Foster-Nyarko E."/>
            <person name="Jarju S."/>
            <person name="Secka A."/>
            <person name="Antonio M."/>
            <person name="Oren A."/>
            <person name="Chaudhuri R.R."/>
            <person name="La Ragione R."/>
            <person name="Hildebrand F."/>
            <person name="Pallen M.J."/>
        </authorList>
    </citation>
    <scope>NUCLEOTIDE SEQUENCE</scope>
    <source>
        <strain evidence="1">CHK176-22527</strain>
    </source>
</reference>
<dbReference type="NCBIfam" id="NF004088">
    <property type="entry name" value="PRK05590.1"/>
    <property type="match status" value="1"/>
</dbReference>
<dbReference type="AlphaFoldDB" id="A0A9D1KTC3"/>
<dbReference type="SUPFAM" id="SSF103642">
    <property type="entry name" value="Sec-C motif"/>
    <property type="match status" value="1"/>
</dbReference>
<name>A0A9D1KTC3_9FIRM</name>
<dbReference type="InterPro" id="IPR004027">
    <property type="entry name" value="SEC_C_motif"/>
</dbReference>
<sequence>MTLFEQWKDLIENQTEETFRDFWKEYSEAETKIYSDILDRPNEKITGTLKELSEKYEVRPVIFMGFLDGVDTSLKNNNDFENFDEDSQVEIEIVPETLFYNMLEAGADYLYGLPQWLDILGEDKIQEITKKYKQSKTVRRESPKIGRNDPCPCGSGKKYKHCCGRN</sequence>